<dbReference type="CDD" id="cd16936">
    <property type="entry name" value="HATPase_RsbW-like"/>
    <property type="match status" value="1"/>
</dbReference>
<reference evidence="3 4" key="1">
    <citation type="submission" date="2018-06" db="EMBL/GenBank/DDBJ databases">
        <title>Streptomyces reniochalinae sp. nov. and Streptomyces diacarnus sp. nov. from marine sponges.</title>
        <authorList>
            <person name="Li L."/>
        </authorList>
    </citation>
    <scope>NUCLEOTIDE SEQUENCE [LARGE SCALE GENOMIC DNA]</scope>
    <source>
        <strain evidence="3 4">LHW50302</strain>
    </source>
</reference>
<protein>
    <submittedName>
        <fullName evidence="3">ATP-binding protein</fullName>
    </submittedName>
</protein>
<proteinExistence type="predicted"/>
<dbReference type="Proteomes" id="UP000253507">
    <property type="component" value="Unassembled WGS sequence"/>
</dbReference>
<feature type="domain" description="Histidine kinase/HSP90-like ATPase" evidence="2">
    <location>
        <begin position="131"/>
        <end position="239"/>
    </location>
</feature>
<keyword evidence="4" id="KW-1185">Reference proteome</keyword>
<evidence type="ECO:0000313" key="3">
    <source>
        <dbReference type="EMBL" id="RCG13468.1"/>
    </source>
</evidence>
<comment type="caution">
    <text evidence="3">The sequence shown here is derived from an EMBL/GenBank/DDBJ whole genome shotgun (WGS) entry which is preliminary data.</text>
</comment>
<dbReference type="InterPro" id="IPR003594">
    <property type="entry name" value="HATPase_dom"/>
</dbReference>
<dbReference type="EMBL" id="QOIM01000055">
    <property type="protein sequence ID" value="RCG13468.1"/>
    <property type="molecule type" value="Genomic_DNA"/>
</dbReference>
<dbReference type="Gene3D" id="3.30.565.10">
    <property type="entry name" value="Histidine kinase-like ATPase, C-terminal domain"/>
    <property type="match status" value="1"/>
</dbReference>
<dbReference type="GO" id="GO:0004674">
    <property type="term" value="F:protein serine/threonine kinase activity"/>
    <property type="evidence" value="ECO:0007669"/>
    <property type="project" value="UniProtKB-KW"/>
</dbReference>
<keyword evidence="1" id="KW-0418">Kinase</keyword>
<keyword evidence="3" id="KW-0067">ATP-binding</keyword>
<name>A0A367E5Z0_9ACTN</name>
<evidence type="ECO:0000256" key="1">
    <source>
        <dbReference type="ARBA" id="ARBA00022527"/>
    </source>
</evidence>
<dbReference type="PANTHER" id="PTHR35526">
    <property type="entry name" value="ANTI-SIGMA-F FACTOR RSBW-RELATED"/>
    <property type="match status" value="1"/>
</dbReference>
<evidence type="ECO:0000259" key="2">
    <source>
        <dbReference type="Pfam" id="PF13581"/>
    </source>
</evidence>
<keyword evidence="1" id="KW-0808">Transferase</keyword>
<dbReference type="SUPFAM" id="SSF55874">
    <property type="entry name" value="ATPase domain of HSP90 chaperone/DNA topoisomerase II/histidine kinase"/>
    <property type="match status" value="1"/>
</dbReference>
<dbReference type="OrthoDB" id="3529510at2"/>
<dbReference type="InterPro" id="IPR036890">
    <property type="entry name" value="HATPase_C_sf"/>
</dbReference>
<dbReference type="InterPro" id="IPR050267">
    <property type="entry name" value="Anti-sigma-factor_SerPK"/>
</dbReference>
<gene>
    <name evidence="3" type="ORF">DQ392_32460</name>
</gene>
<dbReference type="GO" id="GO:0005524">
    <property type="term" value="F:ATP binding"/>
    <property type="evidence" value="ECO:0007669"/>
    <property type="project" value="UniProtKB-KW"/>
</dbReference>
<dbReference type="Pfam" id="PF13581">
    <property type="entry name" value="HATPase_c_2"/>
    <property type="match status" value="1"/>
</dbReference>
<keyword evidence="1" id="KW-0723">Serine/threonine-protein kinase</keyword>
<sequence>MLPPTRRLNLSVRVTAAQADDDEACHPFGGTEFRSCAARRCRRRDPIGDSLEVPDAVPDPRCLSTDLIRRTRKRAVCVCVGADLSGARGWSESARWRSPCGPLGCTVSALARAERGVVVYRWTKGTRLPTAGARLALGEALAGLGLEEGTREDAQLALSELVANAAEHACGPYEVRLQRILSAWVCEVEDGDPRLPQLPRFPPDPLFPPEEESRGGGLDSLLSLLEERGRGLQVVHQLTGGNWGFCRTGDTKVAWFLVGAVAP</sequence>
<organism evidence="3 4">
    <name type="scientific">Streptomyces reniochalinae</name>
    <dbReference type="NCBI Taxonomy" id="2250578"/>
    <lineage>
        <taxon>Bacteria</taxon>
        <taxon>Bacillati</taxon>
        <taxon>Actinomycetota</taxon>
        <taxon>Actinomycetes</taxon>
        <taxon>Kitasatosporales</taxon>
        <taxon>Streptomycetaceae</taxon>
        <taxon>Streptomyces</taxon>
    </lineage>
</organism>
<evidence type="ECO:0000313" key="4">
    <source>
        <dbReference type="Proteomes" id="UP000253507"/>
    </source>
</evidence>
<dbReference type="PANTHER" id="PTHR35526:SF3">
    <property type="entry name" value="ANTI-SIGMA-F FACTOR RSBW"/>
    <property type="match status" value="1"/>
</dbReference>
<dbReference type="AlphaFoldDB" id="A0A367E5Z0"/>
<accession>A0A367E5Z0</accession>
<keyword evidence="3" id="KW-0547">Nucleotide-binding</keyword>